<reference evidence="5" key="1">
    <citation type="submission" date="2018-07" db="EMBL/GenBank/DDBJ databases">
        <authorList>
            <person name="Quirk P.G."/>
            <person name="Krulwich T.A."/>
        </authorList>
    </citation>
    <scope>NUCLEOTIDE SEQUENCE</scope>
</reference>
<accession>A0A336LLU4</accession>
<proteinExistence type="predicted"/>
<evidence type="ECO:0000256" key="2">
    <source>
        <dbReference type="PROSITE-ProRule" id="PRU00497"/>
    </source>
</evidence>
<dbReference type="InterPro" id="IPR000618">
    <property type="entry name" value="Insect_cuticle"/>
</dbReference>
<keyword evidence="4" id="KW-0732">Signal</keyword>
<dbReference type="AlphaFoldDB" id="A0A336LLU4"/>
<feature type="chain" id="PRO_5016346481" evidence="4">
    <location>
        <begin position="27"/>
        <end position="596"/>
    </location>
</feature>
<dbReference type="VEuPathDB" id="VectorBase:CSON011696"/>
<feature type="signal peptide" evidence="4">
    <location>
        <begin position="1"/>
        <end position="26"/>
    </location>
</feature>
<dbReference type="GO" id="GO:0030141">
    <property type="term" value="C:secretory granule"/>
    <property type="evidence" value="ECO:0007669"/>
    <property type="project" value="TreeGrafter"/>
</dbReference>
<gene>
    <name evidence="5" type="primary">CSON011696</name>
</gene>
<dbReference type="PANTHER" id="PTHR15208:SF2">
    <property type="entry name" value="RECEPTOR-BINDING CANCER ANTIGEN EXPRESSED ON SISO CELLS"/>
    <property type="match status" value="1"/>
</dbReference>
<sequence length="596" mass="68767">MILNCICARIKSMFLAFLSVFKRALCIMNRRRPSDSHFEPLETISIVRSNNYNSNNSNQMEKDWNTWDDTPRTVEEHIEKYREKLAKPPTPTDNPPEPDFFAMEGLVPKIIKQEKILIATNDENQMQSNNFSRLQATADIPVHNELKDWEELEQQGWEEADDENTKQMIREKRKEIRYQQRQQNKIGGSPNPLLENILVSFTESIETPEPSSLLRPREYNPHPYPQGEFDHLNKVEQSIDHNRFKFLENLFNQAPIQFPKNDPSPNTKMANPYEKISLRERQSKTGRFSGHDNQILPTAYDALARHAKKVLYNKVDTNRVDDYYYDDELTSQASHQHPEKKHYAFSYTVRDKASGDDFSHTQQQVDGAVKGSYSVQLPDGRMQIVSYIADHNGYRADVKYENEHGQVVESSATPANAHSSPVQHNNEPIQHYYQEPTQASYYPSNPVLNVKIHSYNIAPHKQNLLNTHAIPSSPTPTESYANPTAPSYYGSTTGVPLQLQSNHLLESNPTTPIPYHDGYIKGIYPSQASYVQQKEQIYDFYNDYSDNNSNNNYVAIQETPKYRRSSNSESNDHKKLKPGRGNLKYRDSTTEKNKSK</sequence>
<organism evidence="5">
    <name type="scientific">Culicoides sonorensis</name>
    <name type="common">Biting midge</name>
    <dbReference type="NCBI Taxonomy" id="179676"/>
    <lineage>
        <taxon>Eukaryota</taxon>
        <taxon>Metazoa</taxon>
        <taxon>Ecdysozoa</taxon>
        <taxon>Arthropoda</taxon>
        <taxon>Hexapoda</taxon>
        <taxon>Insecta</taxon>
        <taxon>Pterygota</taxon>
        <taxon>Neoptera</taxon>
        <taxon>Endopterygota</taxon>
        <taxon>Diptera</taxon>
        <taxon>Nematocera</taxon>
        <taxon>Chironomoidea</taxon>
        <taxon>Ceratopogonidae</taxon>
        <taxon>Ceratopogoninae</taxon>
        <taxon>Culicoides</taxon>
        <taxon>Monoculicoides</taxon>
    </lineage>
</organism>
<dbReference type="GO" id="GO:0042302">
    <property type="term" value="F:structural constituent of cuticle"/>
    <property type="evidence" value="ECO:0007669"/>
    <property type="project" value="UniProtKB-UniRule"/>
</dbReference>
<evidence type="ECO:0000256" key="4">
    <source>
        <dbReference type="SAM" id="SignalP"/>
    </source>
</evidence>
<dbReference type="EMBL" id="UFQT01000051">
    <property type="protein sequence ID" value="SSX19032.1"/>
    <property type="molecule type" value="Genomic_DNA"/>
</dbReference>
<evidence type="ECO:0000256" key="1">
    <source>
        <dbReference type="ARBA" id="ARBA00022460"/>
    </source>
</evidence>
<protein>
    <submittedName>
        <fullName evidence="5">CSON011696 protein</fullName>
    </submittedName>
</protein>
<dbReference type="InterPro" id="IPR017025">
    <property type="entry name" value="Cancer-assoc_antigen_RCAS1"/>
</dbReference>
<feature type="compositionally biased region" description="Basic and acidic residues" evidence="3">
    <location>
        <begin position="584"/>
        <end position="596"/>
    </location>
</feature>
<feature type="region of interest" description="Disordered" evidence="3">
    <location>
        <begin position="557"/>
        <end position="596"/>
    </location>
</feature>
<dbReference type="PANTHER" id="PTHR15208">
    <property type="entry name" value="RECEPTOR-BINDING CANCER ANTIGEN EXPRESSED ON SISO CELLS CANCER ASSOCIATED SURFACE ANTIGEN RCAS1 ESTROGEN RECEPTOR-BINDING FRAGMENT- ASSOCIATED GENE 9 PROTEIN"/>
    <property type="match status" value="1"/>
</dbReference>
<dbReference type="PROSITE" id="PS00233">
    <property type="entry name" value="CHIT_BIND_RR_1"/>
    <property type="match status" value="1"/>
</dbReference>
<evidence type="ECO:0000313" key="5">
    <source>
        <dbReference type="EMBL" id="SSX19032.1"/>
    </source>
</evidence>
<keyword evidence="1 2" id="KW-0193">Cuticle</keyword>
<dbReference type="Pfam" id="PF00379">
    <property type="entry name" value="Chitin_bind_4"/>
    <property type="match status" value="1"/>
</dbReference>
<dbReference type="PROSITE" id="PS51155">
    <property type="entry name" value="CHIT_BIND_RR_2"/>
    <property type="match status" value="1"/>
</dbReference>
<evidence type="ECO:0000256" key="3">
    <source>
        <dbReference type="SAM" id="MobiDB-lite"/>
    </source>
</evidence>
<name>A0A336LLU4_CULSO</name>
<dbReference type="InterPro" id="IPR031311">
    <property type="entry name" value="CHIT_BIND_RR_consensus"/>
</dbReference>